<dbReference type="InterPro" id="IPR051791">
    <property type="entry name" value="Pra-immunoreactive"/>
</dbReference>
<organism evidence="8 9">
    <name type="scientific">Dyella soli</name>
    <dbReference type="NCBI Taxonomy" id="522319"/>
    <lineage>
        <taxon>Bacteria</taxon>
        <taxon>Pseudomonadati</taxon>
        <taxon>Pseudomonadota</taxon>
        <taxon>Gammaproteobacteria</taxon>
        <taxon>Lysobacterales</taxon>
        <taxon>Rhodanobacteraceae</taxon>
        <taxon>Dyella</taxon>
    </lineage>
</organism>
<evidence type="ECO:0000313" key="9">
    <source>
        <dbReference type="Proteomes" id="UP000291822"/>
    </source>
</evidence>
<evidence type="ECO:0000256" key="2">
    <source>
        <dbReference type="ARBA" id="ARBA00022475"/>
    </source>
</evidence>
<reference evidence="8 9" key="1">
    <citation type="submission" date="2019-02" db="EMBL/GenBank/DDBJ databases">
        <title>Dyella amyloliquefaciens sp. nov., isolated from forest soil.</title>
        <authorList>
            <person name="Gao Z.-H."/>
            <person name="Qiu L.-H."/>
        </authorList>
    </citation>
    <scope>NUCLEOTIDE SEQUENCE [LARGE SCALE GENOMIC DNA]</scope>
    <source>
        <strain evidence="8 9">KACC 12747</strain>
    </source>
</reference>
<comment type="caution">
    <text evidence="8">The sequence shown here is derived from an EMBL/GenBank/DDBJ whole genome shotgun (WGS) entry which is preliminary data.</text>
</comment>
<evidence type="ECO:0000256" key="5">
    <source>
        <dbReference type="ARBA" id="ARBA00023136"/>
    </source>
</evidence>
<feature type="transmembrane region" description="Helical" evidence="6">
    <location>
        <begin position="98"/>
        <end position="121"/>
    </location>
</feature>
<evidence type="ECO:0000256" key="3">
    <source>
        <dbReference type="ARBA" id="ARBA00022692"/>
    </source>
</evidence>
<keyword evidence="4 6" id="KW-1133">Transmembrane helix</keyword>
<evidence type="ECO:0000256" key="1">
    <source>
        <dbReference type="ARBA" id="ARBA00004651"/>
    </source>
</evidence>
<accession>A0A4R0YS33</accession>
<gene>
    <name evidence="8" type="ORF">EZM97_01855</name>
</gene>
<protein>
    <submittedName>
        <fullName evidence="8">RDD family protein</fullName>
    </submittedName>
</protein>
<dbReference type="Proteomes" id="UP000291822">
    <property type="component" value="Unassembled WGS sequence"/>
</dbReference>
<keyword evidence="9" id="KW-1185">Reference proteome</keyword>
<evidence type="ECO:0000313" key="8">
    <source>
        <dbReference type="EMBL" id="TCI12135.1"/>
    </source>
</evidence>
<dbReference type="EMBL" id="SJTG01000001">
    <property type="protein sequence ID" value="TCI12135.1"/>
    <property type="molecule type" value="Genomic_DNA"/>
</dbReference>
<feature type="transmembrane region" description="Helical" evidence="6">
    <location>
        <begin position="12"/>
        <end position="36"/>
    </location>
</feature>
<evidence type="ECO:0000259" key="7">
    <source>
        <dbReference type="Pfam" id="PF06271"/>
    </source>
</evidence>
<sequence>MSTSPQAVYCPVWRRLVAMVYDLLAVVAIVMMVGYVCQRITGGELIHTGAHTDIPWWYQPLQGLVVAAYFVISWMRGGHTLGMRAWRLRLTREDGSRIALGQAIIRVLVAGAPILLLSLATWSGTRFALWAVVAGWAIWFGVGLFDRRHRAIHDMVARTEIRRIL</sequence>
<keyword evidence="3 6" id="KW-0812">Transmembrane</keyword>
<dbReference type="GO" id="GO:0005886">
    <property type="term" value="C:plasma membrane"/>
    <property type="evidence" value="ECO:0007669"/>
    <property type="project" value="UniProtKB-SubCell"/>
</dbReference>
<proteinExistence type="predicted"/>
<feature type="domain" description="RDD" evidence="7">
    <location>
        <begin position="11"/>
        <end position="157"/>
    </location>
</feature>
<feature type="transmembrane region" description="Helical" evidence="6">
    <location>
        <begin position="56"/>
        <end position="77"/>
    </location>
</feature>
<dbReference type="Pfam" id="PF06271">
    <property type="entry name" value="RDD"/>
    <property type="match status" value="1"/>
</dbReference>
<dbReference type="AlphaFoldDB" id="A0A4R0YS33"/>
<dbReference type="InterPro" id="IPR010432">
    <property type="entry name" value="RDD"/>
</dbReference>
<keyword evidence="5 6" id="KW-0472">Membrane</keyword>
<dbReference type="PANTHER" id="PTHR36115">
    <property type="entry name" value="PROLINE-RICH ANTIGEN HOMOLOG-RELATED"/>
    <property type="match status" value="1"/>
</dbReference>
<feature type="transmembrane region" description="Helical" evidence="6">
    <location>
        <begin position="127"/>
        <end position="145"/>
    </location>
</feature>
<comment type="subcellular location">
    <subcellularLocation>
        <location evidence="1">Cell membrane</location>
        <topology evidence="1">Multi-pass membrane protein</topology>
    </subcellularLocation>
</comment>
<name>A0A4R0YS33_9GAMM</name>
<dbReference type="RefSeq" id="WP_131151085.1">
    <property type="nucleotide sequence ID" value="NZ_SJTG01000001.1"/>
</dbReference>
<keyword evidence="2" id="KW-1003">Cell membrane</keyword>
<evidence type="ECO:0000256" key="6">
    <source>
        <dbReference type="SAM" id="Phobius"/>
    </source>
</evidence>
<evidence type="ECO:0000256" key="4">
    <source>
        <dbReference type="ARBA" id="ARBA00022989"/>
    </source>
</evidence>
<dbReference type="PANTHER" id="PTHR36115:SF10">
    <property type="entry name" value="RDD DOMAIN-CONTAINING PROTEIN"/>
    <property type="match status" value="1"/>
</dbReference>